<comment type="caution">
    <text evidence="5">The sequence shown here is derived from an EMBL/GenBank/DDBJ whole genome shotgun (WGS) entry which is preliminary data.</text>
</comment>
<dbReference type="STRING" id="3476.A0A2P5BND3"/>
<dbReference type="GO" id="GO:0030915">
    <property type="term" value="C:Smc5-Smc6 complex"/>
    <property type="evidence" value="ECO:0007669"/>
    <property type="project" value="TreeGrafter"/>
</dbReference>
<dbReference type="GO" id="GO:0003697">
    <property type="term" value="F:single-stranded DNA binding"/>
    <property type="evidence" value="ECO:0007669"/>
    <property type="project" value="TreeGrafter"/>
</dbReference>
<proteinExistence type="inferred from homology"/>
<dbReference type="SUPFAM" id="SSF52540">
    <property type="entry name" value="P-loop containing nucleoside triphosphate hydrolases"/>
    <property type="match status" value="1"/>
</dbReference>
<dbReference type="Gene3D" id="3.40.50.300">
    <property type="entry name" value="P-loop containing nucleotide triphosphate hydrolases"/>
    <property type="match status" value="1"/>
</dbReference>
<evidence type="ECO:0000256" key="3">
    <source>
        <dbReference type="ARBA" id="ARBA00023054"/>
    </source>
</evidence>
<dbReference type="PANTHER" id="PTHR45916:SF1">
    <property type="entry name" value="STRUCTURAL MAINTENANCE OF CHROMOSOMES PROTEIN 5"/>
    <property type="match status" value="1"/>
</dbReference>
<dbReference type="GO" id="GO:0016887">
    <property type="term" value="F:ATP hydrolysis activity"/>
    <property type="evidence" value="ECO:0007669"/>
    <property type="project" value="InterPro"/>
</dbReference>
<evidence type="ECO:0000313" key="5">
    <source>
        <dbReference type="EMBL" id="PON50308.1"/>
    </source>
</evidence>
<dbReference type="EMBL" id="JXTB01000247">
    <property type="protein sequence ID" value="PON50308.1"/>
    <property type="molecule type" value="Genomic_DNA"/>
</dbReference>
<name>A0A2P5BND3_PARAD</name>
<dbReference type="AlphaFoldDB" id="A0A2P5BND3"/>
<evidence type="ECO:0000256" key="2">
    <source>
        <dbReference type="ARBA" id="ARBA00018687"/>
    </source>
</evidence>
<dbReference type="InterPro" id="IPR038729">
    <property type="entry name" value="Rad50/SbcC_AAA"/>
</dbReference>
<evidence type="ECO:0000256" key="1">
    <source>
        <dbReference type="ARBA" id="ARBA00010171"/>
    </source>
</evidence>
<sequence>MTICPGNIIEIELHNFMTFSHMKCKPGPRLNLVVGTNGPGKSCIVCAIALGLV</sequence>
<reference evidence="6" key="1">
    <citation type="submission" date="2016-06" db="EMBL/GenBank/DDBJ databases">
        <title>Parallel loss of symbiosis genes in relatives of nitrogen-fixing non-legume Parasponia.</title>
        <authorList>
            <person name="Van Velzen R."/>
            <person name="Holmer R."/>
            <person name="Bu F."/>
            <person name="Rutten L."/>
            <person name="Van Zeijl A."/>
            <person name="Liu W."/>
            <person name="Santuari L."/>
            <person name="Cao Q."/>
            <person name="Sharma T."/>
            <person name="Shen D."/>
            <person name="Roswanjaya Y."/>
            <person name="Wardhani T."/>
            <person name="Kalhor M.S."/>
            <person name="Jansen J."/>
            <person name="Van den Hoogen J."/>
            <person name="Gungor B."/>
            <person name="Hartog M."/>
            <person name="Hontelez J."/>
            <person name="Verver J."/>
            <person name="Yang W.-C."/>
            <person name="Schijlen E."/>
            <person name="Repin R."/>
            <person name="Schilthuizen M."/>
            <person name="Schranz E."/>
            <person name="Heidstra R."/>
            <person name="Miyata K."/>
            <person name="Fedorova E."/>
            <person name="Kohlen W."/>
            <person name="Bisseling T."/>
            <person name="Smit S."/>
            <person name="Geurts R."/>
        </authorList>
    </citation>
    <scope>NUCLEOTIDE SEQUENCE [LARGE SCALE GENOMIC DNA]</scope>
    <source>
        <strain evidence="6">cv. WU1-14</strain>
    </source>
</reference>
<gene>
    <name evidence="5" type="ORF">PanWU01x14_223940</name>
</gene>
<accession>A0A2P5BND3</accession>
<organism evidence="5 6">
    <name type="scientific">Parasponia andersonii</name>
    <name type="common">Sponia andersonii</name>
    <dbReference type="NCBI Taxonomy" id="3476"/>
    <lineage>
        <taxon>Eukaryota</taxon>
        <taxon>Viridiplantae</taxon>
        <taxon>Streptophyta</taxon>
        <taxon>Embryophyta</taxon>
        <taxon>Tracheophyta</taxon>
        <taxon>Spermatophyta</taxon>
        <taxon>Magnoliopsida</taxon>
        <taxon>eudicotyledons</taxon>
        <taxon>Gunneridae</taxon>
        <taxon>Pentapetalae</taxon>
        <taxon>rosids</taxon>
        <taxon>fabids</taxon>
        <taxon>Rosales</taxon>
        <taxon>Cannabaceae</taxon>
        <taxon>Parasponia</taxon>
    </lineage>
</organism>
<dbReference type="Pfam" id="PF13476">
    <property type="entry name" value="AAA_23"/>
    <property type="match status" value="1"/>
</dbReference>
<dbReference type="Proteomes" id="UP000237105">
    <property type="component" value="Unassembled WGS sequence"/>
</dbReference>
<feature type="domain" description="Rad50/SbcC-type AAA" evidence="4">
    <location>
        <begin position="10"/>
        <end position="52"/>
    </location>
</feature>
<keyword evidence="3" id="KW-0175">Coiled coil</keyword>
<dbReference type="PANTHER" id="PTHR45916">
    <property type="entry name" value="STRUCTURAL MAINTENANCE OF CHROMOSOMES PROTEIN 5"/>
    <property type="match status" value="1"/>
</dbReference>
<evidence type="ECO:0000259" key="4">
    <source>
        <dbReference type="Pfam" id="PF13476"/>
    </source>
</evidence>
<evidence type="ECO:0000313" key="6">
    <source>
        <dbReference type="Proteomes" id="UP000237105"/>
    </source>
</evidence>
<dbReference type="OrthoDB" id="10254973at2759"/>
<protein>
    <recommendedName>
        <fullName evidence="2">Structural maintenance of chromosomes protein 5</fullName>
    </recommendedName>
</protein>
<keyword evidence="6" id="KW-1185">Reference proteome</keyword>
<dbReference type="GO" id="GO:0000724">
    <property type="term" value="P:double-strand break repair via homologous recombination"/>
    <property type="evidence" value="ECO:0007669"/>
    <property type="project" value="TreeGrafter"/>
</dbReference>
<comment type="similarity">
    <text evidence="1">Belongs to the SMC family. SMC5 subfamily.</text>
</comment>
<dbReference type="InterPro" id="IPR027417">
    <property type="entry name" value="P-loop_NTPase"/>
</dbReference>
<dbReference type="GO" id="GO:0005634">
    <property type="term" value="C:nucleus"/>
    <property type="evidence" value="ECO:0007669"/>
    <property type="project" value="TreeGrafter"/>
</dbReference>
<feature type="non-terminal residue" evidence="5">
    <location>
        <position position="53"/>
    </location>
</feature>